<dbReference type="PANTHER" id="PTHR12684">
    <property type="entry name" value="PUTATIVE PHOSPHOTRANSFERASE"/>
    <property type="match status" value="1"/>
</dbReference>
<feature type="region of interest" description="Disordered" evidence="7">
    <location>
        <begin position="148"/>
        <end position="175"/>
    </location>
</feature>
<dbReference type="Gene3D" id="1.10.10.970">
    <property type="entry name" value="RNA 2'-phosphotransferase, Tpt1/KptA family, N-terminal domain"/>
    <property type="match status" value="1"/>
</dbReference>
<dbReference type="EC" id="2.7.1.160" evidence="3"/>
<evidence type="ECO:0000313" key="9">
    <source>
        <dbReference type="Proteomes" id="UP001521116"/>
    </source>
</evidence>
<name>A0ABR3SHY7_9PEZI</name>
<keyword evidence="5" id="KW-0520">NAD</keyword>
<evidence type="ECO:0000256" key="4">
    <source>
        <dbReference type="ARBA" id="ARBA00022679"/>
    </source>
</evidence>
<dbReference type="Pfam" id="PF01885">
    <property type="entry name" value="PTS_2-RNA"/>
    <property type="match status" value="1"/>
</dbReference>
<evidence type="ECO:0000256" key="6">
    <source>
        <dbReference type="ARBA" id="ARBA00047949"/>
    </source>
</evidence>
<reference evidence="8 9" key="1">
    <citation type="submission" date="2024-02" db="EMBL/GenBank/DDBJ databases">
        <title>De novo assembly and annotation of 12 fungi associated with fruit tree decline syndrome in Ontario, Canada.</title>
        <authorList>
            <person name="Sulman M."/>
            <person name="Ellouze W."/>
            <person name="Ilyukhin E."/>
        </authorList>
    </citation>
    <scope>NUCLEOTIDE SEQUENCE [LARGE SCALE GENOMIC DNA]</scope>
    <source>
        <strain evidence="8 9">M1-105</strain>
    </source>
</reference>
<accession>A0ABR3SHY7</accession>
<evidence type="ECO:0000256" key="5">
    <source>
        <dbReference type="ARBA" id="ARBA00023027"/>
    </source>
</evidence>
<keyword evidence="9" id="KW-1185">Reference proteome</keyword>
<evidence type="ECO:0000256" key="2">
    <source>
        <dbReference type="ARBA" id="ARBA00009836"/>
    </source>
</evidence>
<dbReference type="InterPro" id="IPR042080">
    <property type="entry name" value="RNA_2'-PTrans_N"/>
</dbReference>
<feature type="compositionally biased region" description="Basic and acidic residues" evidence="7">
    <location>
        <begin position="360"/>
        <end position="373"/>
    </location>
</feature>
<evidence type="ECO:0000256" key="7">
    <source>
        <dbReference type="SAM" id="MobiDB-lite"/>
    </source>
</evidence>
<dbReference type="EMBL" id="JAJVDC020000151">
    <property type="protein sequence ID" value="KAL1621384.1"/>
    <property type="molecule type" value="Genomic_DNA"/>
</dbReference>
<comment type="catalytic activity">
    <reaction evidence="6">
        <text>2'-phospho-[ligated tRNA] + NAD(+) = mature tRNA + ADP-alpha-D-ribose 1'',2''-cyclic phosphate + nicotinamide</text>
        <dbReference type="Rhea" id="RHEA:23324"/>
        <dbReference type="Rhea" id="RHEA-COMP:11106"/>
        <dbReference type="Rhea" id="RHEA-COMP:11107"/>
        <dbReference type="ChEBI" id="CHEBI:17154"/>
        <dbReference type="ChEBI" id="CHEBI:57540"/>
        <dbReference type="ChEBI" id="CHEBI:76596"/>
        <dbReference type="ChEBI" id="CHEBI:82883"/>
        <dbReference type="ChEBI" id="CHEBI:85027"/>
        <dbReference type="EC" id="2.7.1.160"/>
    </reaction>
</comment>
<dbReference type="PANTHER" id="PTHR12684:SF2">
    <property type="entry name" value="TRNA 2'-PHOSPHOTRANSFERASE 1"/>
    <property type="match status" value="1"/>
</dbReference>
<dbReference type="Gene3D" id="3.20.170.30">
    <property type="match status" value="1"/>
</dbReference>
<dbReference type="InterPro" id="IPR042081">
    <property type="entry name" value="RNA_2'-PTrans_C"/>
</dbReference>
<keyword evidence="4" id="KW-0808">Transferase</keyword>
<feature type="compositionally biased region" description="Low complexity" evidence="7">
    <location>
        <begin position="150"/>
        <end position="163"/>
    </location>
</feature>
<feature type="compositionally biased region" description="Gly residues" evidence="7">
    <location>
        <begin position="350"/>
        <end position="359"/>
    </location>
</feature>
<comment type="function">
    <text evidence="1">Catalyzes the last step of tRNA splicing, the transfer of the splice junction 2'-phosphate from ligated tRNA to NAD to produce ADP-ribose 1''-2'' cyclic phosphate.</text>
</comment>
<gene>
    <name evidence="8" type="primary">TPT1_2</name>
    <name evidence="8" type="ORF">SLS56_009217</name>
</gene>
<evidence type="ECO:0000256" key="3">
    <source>
        <dbReference type="ARBA" id="ARBA00012007"/>
    </source>
</evidence>
<evidence type="ECO:0000256" key="1">
    <source>
        <dbReference type="ARBA" id="ARBA00003343"/>
    </source>
</evidence>
<comment type="caution">
    <text evidence="8">The sequence shown here is derived from an EMBL/GenBank/DDBJ whole genome shotgun (WGS) entry which is preliminary data.</text>
</comment>
<sequence length="373" mass="39747">MAHYKIQREKFERDADTQSESFTQALWKTLVLTKTTDWIQLGDVAPRTAVWDQWLREAKEMARTADVLEAGRVLRWKIPEDVQVSKKMSRILRHSAEDEGLKLGPGGYVSVQDLLQTNTMKSLKVTFPELRAIVTSNDKQRFSLIPISEAPSPTAPSTDTSPDAPAPPAATSPDGASAYLIRANQGHSISSVSSASLLTPLTASTPDLPAACVHGTTAAAWPAILASGGLRPMGRNHVHLAAGLPAGFEALEEDGGDDEAETRQPVISGMRSSSRVLVYVDLARAMAAGVVFYRSANNVILTEGDAERGKLLGVEFFKRVEDRKAKAVLVRDGVLVGDGGAGMKADGGEGRGGGRAGRGGYRDGRRGGAGEAF</sequence>
<dbReference type="InterPro" id="IPR002745">
    <property type="entry name" value="Ptrans_KptA/Tpt1"/>
</dbReference>
<proteinExistence type="inferred from homology"/>
<protein>
    <recommendedName>
        <fullName evidence="3">2'-phosphotransferase</fullName>
        <ecNumber evidence="3">2.7.1.160</ecNumber>
    </recommendedName>
</protein>
<dbReference type="Proteomes" id="UP001521116">
    <property type="component" value="Unassembled WGS sequence"/>
</dbReference>
<dbReference type="SUPFAM" id="SSF56399">
    <property type="entry name" value="ADP-ribosylation"/>
    <property type="match status" value="1"/>
</dbReference>
<feature type="region of interest" description="Disordered" evidence="7">
    <location>
        <begin position="341"/>
        <end position="373"/>
    </location>
</feature>
<organism evidence="8 9">
    <name type="scientific">Neofusicoccum ribis</name>
    <dbReference type="NCBI Taxonomy" id="45134"/>
    <lineage>
        <taxon>Eukaryota</taxon>
        <taxon>Fungi</taxon>
        <taxon>Dikarya</taxon>
        <taxon>Ascomycota</taxon>
        <taxon>Pezizomycotina</taxon>
        <taxon>Dothideomycetes</taxon>
        <taxon>Dothideomycetes incertae sedis</taxon>
        <taxon>Botryosphaeriales</taxon>
        <taxon>Botryosphaeriaceae</taxon>
        <taxon>Neofusicoccum</taxon>
    </lineage>
</organism>
<comment type="similarity">
    <text evidence="2">Belongs to the KptA/TPT1 family.</text>
</comment>
<evidence type="ECO:0000313" key="8">
    <source>
        <dbReference type="EMBL" id="KAL1621384.1"/>
    </source>
</evidence>